<dbReference type="RefSeq" id="WP_025076210.1">
    <property type="nucleotide sequence ID" value="NZ_FQVD01000017.1"/>
</dbReference>
<keyword evidence="1" id="KW-0732">Signal</keyword>
<dbReference type="Proteomes" id="UP000184436">
    <property type="component" value="Unassembled WGS sequence"/>
</dbReference>
<evidence type="ECO:0000313" key="2">
    <source>
        <dbReference type="EMBL" id="SHF35769.1"/>
    </source>
</evidence>
<organism evidence="2 3">
    <name type="scientific">Bacteroides faecichinchillae</name>
    <dbReference type="NCBI Taxonomy" id="871325"/>
    <lineage>
        <taxon>Bacteria</taxon>
        <taxon>Pseudomonadati</taxon>
        <taxon>Bacteroidota</taxon>
        <taxon>Bacteroidia</taxon>
        <taxon>Bacteroidales</taxon>
        <taxon>Bacteroidaceae</taxon>
        <taxon>Bacteroides</taxon>
    </lineage>
</organism>
<gene>
    <name evidence="2" type="ORF">SAMN05444349_1179</name>
</gene>
<dbReference type="OrthoDB" id="1099207at2"/>
<dbReference type="AlphaFoldDB" id="A0A1M5AZY7"/>
<evidence type="ECO:0000313" key="3">
    <source>
        <dbReference type="Proteomes" id="UP000184436"/>
    </source>
</evidence>
<protein>
    <submittedName>
        <fullName evidence="2">Uncharacterized protein</fullName>
    </submittedName>
</protein>
<proteinExistence type="predicted"/>
<feature type="signal peptide" evidence="1">
    <location>
        <begin position="1"/>
        <end position="23"/>
    </location>
</feature>
<evidence type="ECO:0000256" key="1">
    <source>
        <dbReference type="SAM" id="SignalP"/>
    </source>
</evidence>
<keyword evidence="3" id="KW-1185">Reference proteome</keyword>
<name>A0A1M5AZY7_9BACE</name>
<sequence length="866" mass="94694">MNKKYLSVILFGALLTVSMGTFTSCKDYDDDIDSLDQRITSVEKSLEDLKARINAGAVITNVTSTANGVTVTLSDNKTFELKNGTNGTNGTDGTNGTNGTVVTIGENGNWFFDGKDSGLPSRGIQGEAGNDGNDGNDGVSAPTIYYYPGTDGAEAGFWVKMTKAVDGKETKEVTTIPCIPEGKEAVSAIWDTENGYLILNNVDKSEGPVKIKLTDTLRSLAFVPETIDTKLGMGVIDFYSLLVYNNTSKKNEFLVSNNPLVTYRLNPQNADVKNVEWSFIDRVVETRVAGDNESLLKIMNAKKGEEGGMIFQLQSTKTLDYLKTNQEAIFALKATNKEDATEIVSDYAVVKASELKEYGIAKIKDGKATTTPVSYYPTTVPALNVPADVEFIYTGELNLSKITEAWAKEIEKSLASIGVENITYEYAKPEKYLGSDGKTNQQQFVTAPDKNGVVVVDKAWLAQGTASVGRTPIFTVTAKVNGTVVASGYVKAEITAVESVEKGDLPIAVALGNIEYSSIATPYNKYELSWDRANAEIYDVLGMTKETFQQNYYETYNVTQETGVTASGWTYASNSTTETAMAWIEMTPKVLLGEGTAKVTYTAKNNFVNKNVVITFTYNVVHTKAFPELNPDYLIGTNIVQVKGKMVGNSWKLVSEMKEQFKNYMSGYQLPGNHTKLYFRLKGTNQTGASISGTDYKDQEIKLTTPFAKNETSRDYNIEMVADLSNGKECVKEYVVRFVRPFNATVDAMTLKTYMANHDSKDLASLVVIKDRDGKTVYEKGAYTTYGKDTYKLDQANITFGYGLKADASFGDKLTIAGSTIDWYNGGNDLQLNKSAKSVVTITIPEIATIEAEGNITVLSTENSKN</sequence>
<dbReference type="EMBL" id="FQVD01000017">
    <property type="protein sequence ID" value="SHF35769.1"/>
    <property type="molecule type" value="Genomic_DNA"/>
</dbReference>
<reference evidence="2 3" key="1">
    <citation type="submission" date="2016-11" db="EMBL/GenBank/DDBJ databases">
        <authorList>
            <person name="Jaros S."/>
            <person name="Januszkiewicz K."/>
            <person name="Wedrychowicz H."/>
        </authorList>
    </citation>
    <scope>NUCLEOTIDE SEQUENCE [LARGE SCALE GENOMIC DNA]</scope>
    <source>
        <strain evidence="2 3">DSM 26883</strain>
    </source>
</reference>
<dbReference type="STRING" id="871325.SAMN05444349_1179"/>
<feature type="chain" id="PRO_5030031266" evidence="1">
    <location>
        <begin position="24"/>
        <end position="866"/>
    </location>
</feature>
<accession>A0A1M5AZY7</accession>
<dbReference type="PROSITE" id="PS51257">
    <property type="entry name" value="PROKAR_LIPOPROTEIN"/>
    <property type="match status" value="1"/>
</dbReference>